<comment type="subcellular location">
    <subcellularLocation>
        <location evidence="1">Cell inner membrane</location>
        <topology evidence="1">Multi-pass membrane protein</topology>
    </subcellularLocation>
</comment>
<dbReference type="PANTHER" id="PTHR35011">
    <property type="entry name" value="2,3-DIKETO-L-GULONATE TRAP TRANSPORTER SMALL PERMEASE PROTEIN YIAM"/>
    <property type="match status" value="1"/>
</dbReference>
<feature type="region of interest" description="Disordered" evidence="9">
    <location>
        <begin position="1"/>
        <end position="25"/>
    </location>
</feature>
<keyword evidence="6 10" id="KW-1133">Transmembrane helix</keyword>
<evidence type="ECO:0000256" key="10">
    <source>
        <dbReference type="SAM" id="Phobius"/>
    </source>
</evidence>
<name>A0A2U1SXU7_9MICO</name>
<reference evidence="13" key="1">
    <citation type="submission" date="2018-04" db="EMBL/GenBank/DDBJ databases">
        <authorList>
            <person name="Liu S."/>
            <person name="Wang Z."/>
            <person name="Li J."/>
        </authorList>
    </citation>
    <scope>NUCLEOTIDE SEQUENCE [LARGE SCALE GENOMIC DNA]</scope>
    <source>
        <strain evidence="13">S1194</strain>
    </source>
</reference>
<evidence type="ECO:0000256" key="8">
    <source>
        <dbReference type="ARBA" id="ARBA00038436"/>
    </source>
</evidence>
<feature type="transmembrane region" description="Helical" evidence="10">
    <location>
        <begin position="57"/>
        <end position="77"/>
    </location>
</feature>
<accession>A0A2U1SXU7</accession>
<evidence type="ECO:0000256" key="7">
    <source>
        <dbReference type="ARBA" id="ARBA00023136"/>
    </source>
</evidence>
<feature type="transmembrane region" description="Helical" evidence="10">
    <location>
        <begin position="172"/>
        <end position="190"/>
    </location>
</feature>
<dbReference type="KEGG" id="salc:C2138_05140"/>
<dbReference type="AlphaFoldDB" id="A0A2U1SXU7"/>
<dbReference type="GO" id="GO:0015740">
    <property type="term" value="P:C4-dicarboxylate transport"/>
    <property type="evidence" value="ECO:0007669"/>
    <property type="project" value="TreeGrafter"/>
</dbReference>
<evidence type="ECO:0000256" key="4">
    <source>
        <dbReference type="ARBA" id="ARBA00022519"/>
    </source>
</evidence>
<evidence type="ECO:0000313" key="13">
    <source>
        <dbReference type="Proteomes" id="UP000244978"/>
    </source>
</evidence>
<dbReference type="InterPro" id="IPR007387">
    <property type="entry name" value="TRAP_DctQ"/>
</dbReference>
<keyword evidence="4" id="KW-0997">Cell inner membrane</keyword>
<keyword evidence="2" id="KW-0813">Transport</keyword>
<keyword evidence="3" id="KW-1003">Cell membrane</keyword>
<dbReference type="GO" id="GO:0005886">
    <property type="term" value="C:plasma membrane"/>
    <property type="evidence" value="ECO:0007669"/>
    <property type="project" value="UniProtKB-SubCell"/>
</dbReference>
<gene>
    <name evidence="12" type="ORF">DF220_00290</name>
</gene>
<comment type="similarity">
    <text evidence="8">Belongs to the TRAP transporter small permease family.</text>
</comment>
<feature type="transmembrane region" description="Helical" evidence="10">
    <location>
        <begin position="83"/>
        <end position="109"/>
    </location>
</feature>
<sequence>MTQGSDDVAGNDHHRAPSDEPDESIFGATSTVFTVPELNADAPAEPLPLRVLSRIEVVIGVTLFGLIFIGVMYQVLGRYVPEVAWIGAGEMALLSMVAMTFITMGYLVGRNGHVVIEVFDGALRGRRLFVALRVISAVIMVITCIALAYDAYNKVDAEWGRRSAALGIPLGALYLFALFGGISSGIHSAWKIPHAHRPERQLEISEMEG</sequence>
<dbReference type="GO" id="GO:0022857">
    <property type="term" value="F:transmembrane transporter activity"/>
    <property type="evidence" value="ECO:0007669"/>
    <property type="project" value="TreeGrafter"/>
</dbReference>
<dbReference type="Pfam" id="PF04290">
    <property type="entry name" value="DctQ"/>
    <property type="match status" value="1"/>
</dbReference>
<evidence type="ECO:0000256" key="9">
    <source>
        <dbReference type="SAM" id="MobiDB-lite"/>
    </source>
</evidence>
<evidence type="ECO:0000259" key="11">
    <source>
        <dbReference type="Pfam" id="PF04290"/>
    </source>
</evidence>
<dbReference type="Proteomes" id="UP000244978">
    <property type="component" value="Unassembled WGS sequence"/>
</dbReference>
<feature type="domain" description="Tripartite ATP-independent periplasmic transporters DctQ component" evidence="11">
    <location>
        <begin position="67"/>
        <end position="188"/>
    </location>
</feature>
<organism evidence="12 13">
    <name type="scientific">Homoserinimonas hongtaonis</name>
    <dbReference type="NCBI Taxonomy" id="2079791"/>
    <lineage>
        <taxon>Bacteria</taxon>
        <taxon>Bacillati</taxon>
        <taxon>Actinomycetota</taxon>
        <taxon>Actinomycetes</taxon>
        <taxon>Micrococcales</taxon>
        <taxon>Microbacteriaceae</taxon>
        <taxon>Homoserinimonas</taxon>
    </lineage>
</organism>
<evidence type="ECO:0000256" key="6">
    <source>
        <dbReference type="ARBA" id="ARBA00022989"/>
    </source>
</evidence>
<evidence type="ECO:0000256" key="1">
    <source>
        <dbReference type="ARBA" id="ARBA00004429"/>
    </source>
</evidence>
<dbReference type="InterPro" id="IPR055348">
    <property type="entry name" value="DctQ"/>
</dbReference>
<feature type="transmembrane region" description="Helical" evidence="10">
    <location>
        <begin position="130"/>
        <end position="152"/>
    </location>
</feature>
<protein>
    <recommendedName>
        <fullName evidence="11">Tripartite ATP-independent periplasmic transporters DctQ component domain-containing protein</fullName>
    </recommendedName>
</protein>
<proteinExistence type="inferred from homology"/>
<keyword evidence="7 10" id="KW-0472">Membrane</keyword>
<keyword evidence="13" id="KW-1185">Reference proteome</keyword>
<evidence type="ECO:0000256" key="2">
    <source>
        <dbReference type="ARBA" id="ARBA00022448"/>
    </source>
</evidence>
<keyword evidence="5 10" id="KW-0812">Transmembrane</keyword>
<dbReference type="EMBL" id="QEEX01000001">
    <property type="protein sequence ID" value="PWB96455.1"/>
    <property type="molecule type" value="Genomic_DNA"/>
</dbReference>
<dbReference type="PANTHER" id="PTHR35011:SF2">
    <property type="entry name" value="2,3-DIKETO-L-GULONATE TRAP TRANSPORTER SMALL PERMEASE PROTEIN YIAM"/>
    <property type="match status" value="1"/>
</dbReference>
<dbReference type="OrthoDB" id="3557025at2"/>
<evidence type="ECO:0000256" key="5">
    <source>
        <dbReference type="ARBA" id="ARBA00022692"/>
    </source>
</evidence>
<comment type="caution">
    <text evidence="12">The sequence shown here is derived from an EMBL/GenBank/DDBJ whole genome shotgun (WGS) entry which is preliminary data.</text>
</comment>
<evidence type="ECO:0000313" key="12">
    <source>
        <dbReference type="EMBL" id="PWB96455.1"/>
    </source>
</evidence>
<dbReference type="RefSeq" id="WP_108516055.1">
    <property type="nucleotide sequence ID" value="NZ_CP026951.1"/>
</dbReference>
<evidence type="ECO:0000256" key="3">
    <source>
        <dbReference type="ARBA" id="ARBA00022475"/>
    </source>
</evidence>